<dbReference type="SUPFAM" id="SSF53335">
    <property type="entry name" value="S-adenosyl-L-methionine-dependent methyltransferases"/>
    <property type="match status" value="1"/>
</dbReference>
<dbReference type="GO" id="GO:0008757">
    <property type="term" value="F:S-adenosylmethionine-dependent methyltransferase activity"/>
    <property type="evidence" value="ECO:0007669"/>
    <property type="project" value="InterPro"/>
</dbReference>
<dbReference type="PANTHER" id="PTHR43036:SF2">
    <property type="entry name" value="OS04G0481300 PROTEIN"/>
    <property type="match status" value="1"/>
</dbReference>
<gene>
    <name evidence="3" type="ORF">PAUS00366_LOCUS10012</name>
</gene>
<dbReference type="CDD" id="cd02440">
    <property type="entry name" value="AdoMet_MTases"/>
    <property type="match status" value="1"/>
</dbReference>
<feature type="signal peptide" evidence="1">
    <location>
        <begin position="1"/>
        <end position="23"/>
    </location>
</feature>
<evidence type="ECO:0000256" key="1">
    <source>
        <dbReference type="SAM" id="SignalP"/>
    </source>
</evidence>
<dbReference type="AlphaFoldDB" id="A0A7S4EJT7"/>
<proteinExistence type="predicted"/>
<dbReference type="InterPro" id="IPR013216">
    <property type="entry name" value="Methyltransf_11"/>
</dbReference>
<sequence length="661" mass="74028">MMVSSKVITAFLLMAAAPSTTIAFVTKSSSSSSSSSNVLITNNRRQSSDVSLNALPPLIIGPMIKKMKDEKAKKKAPMASEEDFFGQAPGLRVGGSTWKWPGVWPYDQNFFTPNEDIPKAAPGANPMAQMMSGGAPMPPQPQYIEVEKLDPVQYWQVENADLKTEMDEEAADQLSGHYAFYLKDGMSVLELGAAEKSYLPENLKLSRHVGVGLSDKLMEENPSLTDKIIVDLNKVVTDGDIDSDELRKLVDEPFDAIIMANTAEFLMHPREVFKSAWILLKPGGECFNAFCTKTAFGENFKRAQTAMWRDYNDDQHMWVAGSFYQFSAGDGWQNVRGFDISPDSAKENFGETGPLDFLSQGKDNNIYVVQATKGFQDEGIDEENPAKSINSKMWMLPTMEDRDKKLVVPRLGRSFSLVKDPKRKDAIRDHIQYLPKIYEALIKMDTFAFTFEMQSQLAADLVLDPDFDANDEQIKALKEGLGLRTPSKEFWEPVGQLTSAIEIDDKLNLLSYIVPRFGSGNEEQEIALLAYASGLKPTFDCVRSKCPGMAESDVQLLGTELLNAEILVPGRATKEEFAAWLGAMTEDEMKKILSVRKGLNEESNSQLVAFKEQKKIDEAERAEIRKRYEEQLAEARKNRTIIFNPGTGKFQELEKQTKFKF</sequence>
<dbReference type="InterPro" id="IPR029063">
    <property type="entry name" value="SAM-dependent_MTases_sf"/>
</dbReference>
<dbReference type="EMBL" id="HBIX01013554">
    <property type="protein sequence ID" value="CAE0717260.1"/>
    <property type="molecule type" value="Transcribed_RNA"/>
</dbReference>
<organism evidence="3">
    <name type="scientific">Pseudo-nitzschia australis</name>
    <dbReference type="NCBI Taxonomy" id="44445"/>
    <lineage>
        <taxon>Eukaryota</taxon>
        <taxon>Sar</taxon>
        <taxon>Stramenopiles</taxon>
        <taxon>Ochrophyta</taxon>
        <taxon>Bacillariophyta</taxon>
        <taxon>Bacillariophyceae</taxon>
        <taxon>Bacillariophycidae</taxon>
        <taxon>Bacillariales</taxon>
        <taxon>Bacillariaceae</taxon>
        <taxon>Pseudo-nitzschia</taxon>
    </lineage>
</organism>
<reference evidence="3" key="1">
    <citation type="submission" date="2021-01" db="EMBL/GenBank/DDBJ databases">
        <authorList>
            <person name="Corre E."/>
            <person name="Pelletier E."/>
            <person name="Niang G."/>
            <person name="Scheremetjew M."/>
            <person name="Finn R."/>
            <person name="Kale V."/>
            <person name="Holt S."/>
            <person name="Cochrane G."/>
            <person name="Meng A."/>
            <person name="Brown T."/>
            <person name="Cohen L."/>
        </authorList>
    </citation>
    <scope>NUCLEOTIDE SEQUENCE</scope>
    <source>
        <strain evidence="3">10249 10 AB</strain>
    </source>
</reference>
<evidence type="ECO:0000313" key="3">
    <source>
        <dbReference type="EMBL" id="CAE0717260.1"/>
    </source>
</evidence>
<evidence type="ECO:0000259" key="2">
    <source>
        <dbReference type="Pfam" id="PF08241"/>
    </source>
</evidence>
<dbReference type="Gene3D" id="3.40.50.150">
    <property type="entry name" value="Vaccinia Virus protein VP39"/>
    <property type="match status" value="1"/>
</dbReference>
<name>A0A7S4EJT7_9STRA</name>
<feature type="chain" id="PRO_5030673384" description="Methyltransferase type 11 domain-containing protein" evidence="1">
    <location>
        <begin position="24"/>
        <end position="661"/>
    </location>
</feature>
<keyword evidence="1" id="KW-0732">Signal</keyword>
<dbReference type="Pfam" id="PF08241">
    <property type="entry name" value="Methyltransf_11"/>
    <property type="match status" value="1"/>
</dbReference>
<dbReference type="PANTHER" id="PTHR43036">
    <property type="entry name" value="OSJNBB0011N17.9 PROTEIN"/>
    <property type="match status" value="1"/>
</dbReference>
<accession>A0A7S4EJT7</accession>
<feature type="domain" description="Methyltransferase type 11" evidence="2">
    <location>
        <begin position="206"/>
        <end position="287"/>
    </location>
</feature>
<protein>
    <recommendedName>
        <fullName evidence="2">Methyltransferase type 11 domain-containing protein</fullName>
    </recommendedName>
</protein>